<keyword evidence="2" id="KW-0479">Metal-binding</keyword>
<comment type="caution">
    <text evidence="10">The sequence shown here is derived from an EMBL/GenBank/DDBJ whole genome shotgun (WGS) entry which is preliminary data.</text>
</comment>
<dbReference type="InterPro" id="IPR025704">
    <property type="entry name" value="E3_Ub_ligase_UBR4_C"/>
</dbReference>
<dbReference type="InterPro" id="IPR047509">
    <property type="entry name" value="UBR4-like_UBR-box"/>
</dbReference>
<accession>A0A8J2L6S1</accession>
<feature type="region of interest" description="UBR4 E3 catalytic module" evidence="7">
    <location>
        <begin position="4876"/>
        <end position="5332"/>
    </location>
</feature>
<feature type="compositionally biased region" description="Low complexity" evidence="8">
    <location>
        <begin position="3019"/>
        <end position="3029"/>
    </location>
</feature>
<feature type="region of interest" description="Disordered" evidence="8">
    <location>
        <begin position="545"/>
        <end position="579"/>
    </location>
</feature>
<feature type="compositionally biased region" description="Acidic residues" evidence="8">
    <location>
        <begin position="1703"/>
        <end position="1734"/>
    </location>
</feature>
<dbReference type="Proteomes" id="UP000708208">
    <property type="component" value="Unassembled WGS sequence"/>
</dbReference>
<evidence type="ECO:0000256" key="1">
    <source>
        <dbReference type="ARBA" id="ARBA00009970"/>
    </source>
</evidence>
<gene>
    <name evidence="10" type="ORF">AFUS01_LOCUS39528</name>
</gene>
<dbReference type="PANTHER" id="PTHR21725">
    <property type="entry name" value="E3 UBIQUITIN-PROTEIN LIGASE UBR4"/>
    <property type="match status" value="1"/>
</dbReference>
<feature type="domain" description="UBR-type" evidence="9">
    <location>
        <begin position="1739"/>
        <end position="1808"/>
    </location>
</feature>
<keyword evidence="3 7" id="KW-0863">Zinc-finger</keyword>
<evidence type="ECO:0000256" key="3">
    <source>
        <dbReference type="ARBA" id="ARBA00022771"/>
    </source>
</evidence>
<evidence type="ECO:0000259" key="9">
    <source>
        <dbReference type="PROSITE" id="PS51157"/>
    </source>
</evidence>
<evidence type="ECO:0000256" key="5">
    <source>
        <dbReference type="ARBA" id="ARBA00022860"/>
    </source>
</evidence>
<dbReference type="EMBL" id="CAJVCH010552507">
    <property type="protein sequence ID" value="CAG7829675.1"/>
    <property type="molecule type" value="Genomic_DNA"/>
</dbReference>
<dbReference type="GO" id="GO:0005516">
    <property type="term" value="F:calmodulin binding"/>
    <property type="evidence" value="ECO:0007669"/>
    <property type="project" value="UniProtKB-KW"/>
</dbReference>
<dbReference type="InterPro" id="IPR045189">
    <property type="entry name" value="UBR4-like"/>
</dbReference>
<protein>
    <recommendedName>
        <fullName evidence="9">UBR-type domain-containing protein</fullName>
    </recommendedName>
</protein>
<organism evidence="10 11">
    <name type="scientific">Allacma fusca</name>
    <dbReference type="NCBI Taxonomy" id="39272"/>
    <lineage>
        <taxon>Eukaryota</taxon>
        <taxon>Metazoa</taxon>
        <taxon>Ecdysozoa</taxon>
        <taxon>Arthropoda</taxon>
        <taxon>Hexapoda</taxon>
        <taxon>Collembola</taxon>
        <taxon>Symphypleona</taxon>
        <taxon>Sminthuridae</taxon>
        <taxon>Allacma</taxon>
    </lineage>
</organism>
<dbReference type="GO" id="GO:0008270">
    <property type="term" value="F:zinc ion binding"/>
    <property type="evidence" value="ECO:0007669"/>
    <property type="project" value="UniProtKB-KW"/>
</dbReference>
<feature type="region of interest" description="Disordered" evidence="8">
    <location>
        <begin position="899"/>
        <end position="965"/>
    </location>
</feature>
<feature type="compositionally biased region" description="Basic and acidic residues" evidence="8">
    <location>
        <begin position="1684"/>
        <end position="1693"/>
    </location>
</feature>
<keyword evidence="4" id="KW-0862">Zinc</keyword>
<feature type="region of interest" description="Disordered" evidence="8">
    <location>
        <begin position="2990"/>
        <end position="3077"/>
    </location>
</feature>
<evidence type="ECO:0000256" key="7">
    <source>
        <dbReference type="PROSITE-ProRule" id="PRU01388"/>
    </source>
</evidence>
<feature type="compositionally biased region" description="Polar residues" evidence="8">
    <location>
        <begin position="930"/>
        <end position="948"/>
    </location>
</feature>
<feature type="region of interest" description="Disordered" evidence="8">
    <location>
        <begin position="4195"/>
        <end position="4223"/>
    </location>
</feature>
<evidence type="ECO:0000256" key="8">
    <source>
        <dbReference type="SAM" id="MobiDB-lite"/>
    </source>
</evidence>
<dbReference type="InterPro" id="IPR056530">
    <property type="entry name" value="UBR4-like_dom"/>
</dbReference>
<dbReference type="Pfam" id="PF13764">
    <property type="entry name" value="E3_UbLigase_R4"/>
    <property type="match status" value="1"/>
</dbReference>
<feature type="compositionally biased region" description="Low complexity" evidence="8">
    <location>
        <begin position="906"/>
        <end position="918"/>
    </location>
</feature>
<dbReference type="PROSITE" id="PS52043">
    <property type="entry name" value="UBR4_E3"/>
    <property type="match status" value="1"/>
</dbReference>
<feature type="region of interest" description="Disordered" evidence="8">
    <location>
        <begin position="2831"/>
        <end position="2875"/>
    </location>
</feature>
<evidence type="ECO:0000313" key="11">
    <source>
        <dbReference type="Proteomes" id="UP000708208"/>
    </source>
</evidence>
<sequence>MAANSGGGVDWNALIKPFVTYSLGSLSKQESVTLIKAIVDSEQDILESASATHPCSIFYDVVTVLAAHVITAATESDLIPRSSFPLACQAARVLCESLLKRMSFVLKCPHPILTVKIYVNCIQEFCTGKTIFSEDETSSILTLLKSAELPHKILSTAPSSWDKDGTTTTVKEVRRNRLDPSVLLFDQISMPVISTPSDKSVNELLSGEVVQVFQTLRAGQQFVELILASSALKNFVPSKVDLSEESIRNHVNKNVILKNVSADLTSLNEELNLVYRFMTPPLFAPLTVSDSHHLNQLALAVLNAAFAVINNFYGISPPSKSTSNNSLLDSDYQMGVVIVARAIWTQNQVIQVFKDNTGLPQWSWLNCCLVLSKTLFVSLHSYMQNVSVPMEQVSSLKSSDREVLPKINLTPVQQLWNEMAISIACHGVQMVKSFLSQISVTESSEYAQSTSSYLSQFRNDQQISGGERIKIFFDGSVNFIELVVQIITLSYRKACRLKMSNAAKLELGPNDTEKRALLSTEDDSNGNNLDMSLEPNTLEIDYTNDAEVEGDNNSVSDLMTTEDEDDRDEENEGDMDRSYDIADYDDEPFLGKWLQSVLNPPEALLEDPDVKCDKKAASEGTGTDEVKSLTEKFITEKDNPTAIINAALTVLSFLTKNIITNQNPVIKNLLVTGINEQTVVLLALILKDLDFEKAGTDVGAISPIFDEYLNQVFSDFSCEMGRLVQNLLAQGTLSPQVQSCFLDQLGISLNGSGRWPLGLHPRALAVMVQVILLKTQDKEAIVVSILKRVLETITEDVSSPGSPPSGYADMPVEHAQTLVFLFHTLSLMQKKAIMIDTARAVINVSNRLNGRIQDRHQLLSLSRLLLLFDYFIRQLYEPSLTLISQVQYNLFNDESCVQNSAPNQPSSVKSNSSGSNKSALKKKSDMNVPTDGSANESTQNNLNGTCGSRNGGGTLSTTKSPLSPARMYYENPITTTSTEDKTGDKAYDIRPKFYNLIRVEPNYKENPRLDGLAMNFLMNKNDVNFKDKMAYTEVIDAILRFVELRMEDSENTGTQQYIQYFLTRLLFGLPPPHEFLLKLEECGANGDWLTDKPALVLYLIVWLPRLQNRIYSSWILDIFSKQGLTTMQSEELAKRTGVAAFSSKFVMPFLKASLNWIPKARNDTPVYFFVIEAALVFAHENMDEFFLPDCNQSAAQEKKEKVYTSLFGEILHVTLDTIRDEVCHKGYLSRPKNKNVSSVSSCLKSTAHLLSISSSFLLQNSMAKIVTKYIHPELKAAIDRYLPVEFQFGESYPEFNYKKFNTDVIPGESYLLAIVNGHAGQKINQIDALKHLLCSVVKLCGSGINGKNWKKSGIPQFRRQDLQQLLYPLLLDRLTEFMAPTVGLCIEPMWSKPDVPLGKMLIEIFANVTLNSVVDTELRTVIPDENHYNFMEESLAALINTVESHTPEYVTIVMGKDNTGDMLISLMGLMYSISDEGVLAKLCNFLSQIFNFSPYEQQDISNFFKKNVDSDGNILFVNDLPSKLFSMEFYKCEASVEASCKFLGGLAVMLRLGDKNTRKTIVRLLNSTVSVVQGNLKTLRKTDERGSEITASFPHVLRLLIKLAKKVEGPEGHTPLFRQMSEWFFDLKDGFDTHLCQAAREDTEKSPWLTAITILTDYMLDIAKALQAIQTSNAAVNGTGSSRLDSKDKEREGTPGSVSPPNEVEDNFDLCDSEMGDEPGGDDEDSGADDSDDEGLNSRLCTYTITQKEFMSQHWYHCHTCDMTDGVGVCSICARVCHKGHDVTYAKFGSFFCDCGAKTDGSCLALVRRSNIPGNDASNNPSSSQPAASSAIIDANISGNNAVNNYNPFVSNDPVDNRRASSPTIVDEKSLLTTAAILFRNHSREWASDAVTTRDKREIPSKGFNWEELMLALKETSVNIPHKTIDKLVPVVHELADLKTPIGAYLRVRSALNKLRNGGDQLMFSTSEDLVIATIGSQEGAFENIKMQYNGDQGSTIRQLINSQVVRRSTIAALSAPAARRNYLAVSQEKGKLTILQLGPLLSGAEVGKKKLTLPRLATLTLPFTALTMATNSLRDDVIAVCGLKDCHVLVIGTGGAITSHFVLQPQLESQIHIIKPLWIPGSQTELAILTSDAVKIYDLGRDTISPIFYFLLPSGKVRDATFVVQDKYRYIVIMSFEGRIFYEKLSDNTSASHGYYYVTNDLNFQDTEMLVNENNSASLDNKGVSLYYSHSLKLLFYTYPNGKSYVGTLDDLELNNPLSKGVLITPKSTGKPANLGLAQWTEVLGHPGLIFAMGYNSTPYVLLMTEKGSYIQEVRMVGKSKPMDIVALRHVASQDKMKTSLLILCDDGSLRVCDASETTEFWLNPRLRPHHDSFNVKPLLKKGAASNKRMKQVPKCSNGKLIFPVDFFEHCQPIQDVEFGGNDVLQIYNSAQIRNRLNSSGMYIVSTKSIGFNLEVSCNDGSMVITGIRVLLGTQDINRAPTYIQVFGRTVTVMLTRTRWYDIPFTRDESIQADSKITITFGPSNDPQCVTFVDSVKVYGKTKDSFGWPDDSDDMVAATQASTSVPNADVTSVANNNCRSNQNYAVVSGSQKRKDEELVERIVTNVLEMCEIAVTLFSKDIIDQEIMNSAVSMVTSIYLENYPPINGTCRSFMSTVLANKSIYYEHKDKAVFSHCMDKIHEMAETMKRSGNKVTDVDPESFHHVVNCVKNIAIVRPQHIIQFDYSAWNKQKSLSTDLTRFVVELVHIFTCFVDQRPDNPHVVSVDRPGIQRVETIAMCLADIIYSLMIANIALVDELSRPLFEMLLSPHKDLSVPVRQLFTKRLRPKNIRKRRVTIPGPSPPHCASPDTAAESPREVSTPSGVGPPRNIVDPSNLPLVEVDEPIVMLGQENDAQMPMLNPLDAFMGPDGFMAPGIDLQSDAEDEAMVELAIALSLQEQVGGAALAIQGIQEGLQALEDMHQEVLHVAEAMSPPEEEPEQLHLDGAVEGGAESDATASPPPSDDEGSTVATEGSTMRNSEPGGSESSGSSGAGGSGSSRNTGPGSMLGQSAATSNVQTRHDIAGQEGSGSKLGRNSDKESIMKTNQLIFSNAKPFRLALMKVISDKIIFCTNPLTVIPLLQVLLVIITELDGSSSDERQAVENMVHQLLKVIKLEERIKLDKEWERDSNSEVTLISLRMLSILVSRWRQPDIRPENNWISRITAEIVYRNGLVVRCKDLLHVLRSTWKGSQDVEENTTGALSTVSSAQPAAENVVNLLKPSVSINPPDYGPFFLKQYVKSHCHDILEELPLLLSEMALRFPYQVKKIINQEAVFDADWEELLCEMLQNRNAPFVRRQARKLLLNIAGTRENYHLLRDLHNIKFNLNEFKRLIGFEGNSDAERFAKASKMEFKYSQLVSMVEHLNTCIDIATQRSASWQTYCKNEDALEFIIQMSCTADESLTTSILTLLKIAVDGVPFESKSESPMLQMSEDEKALKSLAHQIIDNVEKRTFLEFVKKYLLEHPVLTTRWQAHSLLLGFFLTSDCAHQLKLVNAIWELWPFVPAAGIRAAQFVDILGYATLNNEHLKSTDLRQQVSYCINSIESQGNSLLAHPNACIYSSLVPFVSVEGFYLESEPCEVCYNIDKPYTTQKLATIKADAKFTASSQIFKLASTLSVIRLSIRLTEVKKARMIKNMVVYYSPKNLPIVELKNKPNLWQMARRVMLSPSQTEIKLDFSVPITAANIMLEFLEFYENVQATSETLQCPRCSASVPAQPGVCSNCGENVFQCHKCRAINYDERDPFLCHSCGFCKYAKMDISVLAKNVVAVDPIENEEDHKKAENAVSTLLEKADQTYKQQQQMKGCLETMLQSIKERRSMAGVSTSGTTLATSSSTTAGISLGNIQAPQSYAAVAAVANALNNNIQVAAVNNNGTVNTSAIAGVSGGGSQVLNSGTGLGGTSSLVLKNVQSLAYCYAIDCKNSYEELNRLMRKVSAFRKEMLKLDPTSYAFDTMDNVTYRRCYGCMASSITLSLKLLQALITAGSPRDPFDPYFLSFLLRLSQSAGSTALKEQVKNALCFFVKDDSQATIQLTNMITSRVMAALNKETWSDVSFETSEEISLLASLLQMYDSCWEIKLRSLMGIFTHAIRRLRDPTVTETGLLPCLKIIQNFIRATSGEKDKTTVAPVEGVTVNLEAWMNGDDNNSFEMWKKRLPKVVKKEDKPDSSAPSIDPKEKKKEMKGKKTGQEEAFIQALLAAERKKASNEDQRKSYLIKTYGRIWLNKFFKLDSNTTLNFDSNFIWIKKLIFCSGSVQTRTVTAALLKDLSQIPQRRLKIMELLTSFMDDLPTNGESCREFMELYRDLATPAEFSAFLNAKGALNIVCKLLDEHIDKLHYLEAVTLHSDLSQGIAVWELSRLLSALAIPSVRRNKRVSLLSTVLGGYLALKRLKLHRTRPIEEAQEILLQLLEEITSGTEEETKIFMSVCVETLKKCPKDDLTTPVFVFERLCSLIVHEENEVAEFFVSLDKDPQQEDFLQGRMLGNPYSSNETGIGPLMRDIKNKICTDCELVALLEDDNGMELLVNNKIISLDLPVKEVYKRIWLPTNGQIEPMRIVYRMRGLLGDATEEFVESFASPSDGPEDNEATYKLANVLVDCGGLQVVLNSLENLLSQQFLMSRAKPLIAVILKLLGYSSKIKVGRQALVNPDLNTVQILLPILRLCLQYELTCIQGSSGVVHLTDQVLEILDTILSDACALDEVAFKRFARSRGSLEDVQSLLKLTYKLKNKPNTMTTYLKVLACLTYTDKDKMMEIFESYSECWNFFQFDNDPNSDFATKLEQMCTLVSNIQTGPFGSTFKDLAIERQAVELCLEYVRLLAPSLKPPMGRPDSDEWKEMVSKPSLKYVLRLMAGFAANHAPTQEAMKDSIYVIHQLEQVSSDEHVGSLAENALEALRSHDKIWKEVEGARRATREEKKRMAMAMRQRQLSTMGMKTNDKGQVTAAVSTMLDQMEELAEETGLICVICREGYKYQPTKVLGIYTFSKRCLLEENELKSRKTYGYCTVSHFNVVHVDCHMAAIRLARSRDEWESASLQNANTRCNGLIPLWGQQVPESAFAACLARHNAYLQEATASRDVGFASGIHDIKLLLLRFAEEKTFHEDTGGGGPESNMHLIPYLVHTALYVLNTTRAAAKESRNVEIFLFLIPHLWKDDAYSVDGVYYHLVVSLTVNALDKWLQNRIHWLKRVMGMCGIRSKKNRAATFDHLRPGLIFLSVIHGLYTIVFKDVAGTGEWPSMLADFIRKNDEPLVKSTSQLLNMYQQKLLTAKSFTEFFDILGITDDPAVKDVDEFFTKLWDEMSIP</sequence>
<evidence type="ECO:0000256" key="6">
    <source>
        <dbReference type="PROSITE-ProRule" id="PRU00508"/>
    </source>
</evidence>
<dbReference type="SMART" id="SM00396">
    <property type="entry name" value="ZnF_UBR1"/>
    <property type="match status" value="1"/>
</dbReference>
<keyword evidence="5" id="KW-0112">Calmodulin-binding</keyword>
<dbReference type="InterPro" id="IPR045841">
    <property type="entry name" value="E3_UBR4_N"/>
</dbReference>
<name>A0A8J2L6S1_9HEXA</name>
<feature type="compositionally biased region" description="Polar residues" evidence="8">
    <location>
        <begin position="3008"/>
        <end position="3018"/>
    </location>
</feature>
<dbReference type="Pfam" id="PF19423">
    <property type="entry name" value="E3_UBR4_N"/>
    <property type="match status" value="2"/>
</dbReference>
<dbReference type="PROSITE" id="PS51157">
    <property type="entry name" value="ZF_UBR"/>
    <property type="match status" value="1"/>
</dbReference>
<dbReference type="InterPro" id="IPR003126">
    <property type="entry name" value="Znf_UBR"/>
</dbReference>
<dbReference type="OrthoDB" id="30336at2759"/>
<feature type="zinc finger region" description="UBR-type" evidence="6">
    <location>
        <begin position="1739"/>
        <end position="1808"/>
    </location>
</feature>
<feature type="region of interest" description="Disordered" evidence="8">
    <location>
        <begin position="1676"/>
        <end position="1734"/>
    </location>
</feature>
<keyword evidence="11" id="KW-1185">Reference proteome</keyword>
<dbReference type="Pfam" id="PF24079">
    <property type="entry name" value="UBR4"/>
    <property type="match status" value="1"/>
</dbReference>
<proteinExistence type="inferred from homology"/>
<dbReference type="Pfam" id="PF02207">
    <property type="entry name" value="zf-UBR"/>
    <property type="match status" value="1"/>
</dbReference>
<reference evidence="10" key="1">
    <citation type="submission" date="2021-06" db="EMBL/GenBank/DDBJ databases">
        <authorList>
            <person name="Hodson N. C."/>
            <person name="Mongue J. A."/>
            <person name="Jaron S. K."/>
        </authorList>
    </citation>
    <scope>NUCLEOTIDE SEQUENCE</scope>
</reference>
<feature type="compositionally biased region" description="Acidic residues" evidence="8">
    <location>
        <begin position="560"/>
        <end position="573"/>
    </location>
</feature>
<dbReference type="CDD" id="cd19680">
    <property type="entry name" value="UBR-box_UBR4"/>
    <property type="match status" value="1"/>
</dbReference>
<comment type="similarity">
    <text evidence="1 7">Belongs to the UBR4 family.</text>
</comment>
<evidence type="ECO:0000313" key="10">
    <source>
        <dbReference type="EMBL" id="CAG7829675.1"/>
    </source>
</evidence>
<evidence type="ECO:0000256" key="4">
    <source>
        <dbReference type="ARBA" id="ARBA00022833"/>
    </source>
</evidence>
<dbReference type="PANTHER" id="PTHR21725:SF1">
    <property type="entry name" value="E3 UBIQUITIN-PROTEIN LIGASE UBR4"/>
    <property type="match status" value="1"/>
</dbReference>
<evidence type="ECO:0000256" key="2">
    <source>
        <dbReference type="ARBA" id="ARBA00022723"/>
    </source>
</evidence>
<feature type="compositionally biased region" description="Polar residues" evidence="8">
    <location>
        <begin position="3039"/>
        <end position="3057"/>
    </location>
</feature>